<proteinExistence type="predicted"/>
<reference evidence="1 2" key="1">
    <citation type="submission" date="2021-06" db="EMBL/GenBank/DDBJ databases">
        <authorList>
            <person name="Palmer J.M."/>
        </authorList>
    </citation>
    <scope>NUCLEOTIDE SEQUENCE [LARGE SCALE GENOMIC DNA]</scope>
    <source>
        <strain evidence="1 2">XR_2019</strain>
        <tissue evidence="1">Muscle</tissue>
    </source>
</reference>
<name>A0ABV0WWK6_9TELE</name>
<sequence>MFLSSMLERLRVVCVHQQSPSVEGLKPGNYLSFLYSCRDSFTPAITAIPIKWQGSVCMCVCVLVFAARGPSYIFNQERGHFCKVRTYFWSSLFSCYFWVWGNGLELRYELSLG</sequence>
<evidence type="ECO:0000313" key="2">
    <source>
        <dbReference type="Proteomes" id="UP001444071"/>
    </source>
</evidence>
<gene>
    <name evidence="1" type="ORF">XENORESO_002167</name>
</gene>
<organism evidence="1 2">
    <name type="scientific">Xenotaenia resolanae</name>
    <dbReference type="NCBI Taxonomy" id="208358"/>
    <lineage>
        <taxon>Eukaryota</taxon>
        <taxon>Metazoa</taxon>
        <taxon>Chordata</taxon>
        <taxon>Craniata</taxon>
        <taxon>Vertebrata</taxon>
        <taxon>Euteleostomi</taxon>
        <taxon>Actinopterygii</taxon>
        <taxon>Neopterygii</taxon>
        <taxon>Teleostei</taxon>
        <taxon>Neoteleostei</taxon>
        <taxon>Acanthomorphata</taxon>
        <taxon>Ovalentaria</taxon>
        <taxon>Atherinomorphae</taxon>
        <taxon>Cyprinodontiformes</taxon>
        <taxon>Goodeidae</taxon>
        <taxon>Xenotaenia</taxon>
    </lineage>
</organism>
<keyword evidence="2" id="KW-1185">Reference proteome</keyword>
<accession>A0ABV0WWK6</accession>
<comment type="caution">
    <text evidence="1">The sequence shown here is derived from an EMBL/GenBank/DDBJ whole genome shotgun (WGS) entry which is preliminary data.</text>
</comment>
<dbReference type="EMBL" id="JAHRIM010071432">
    <property type="protein sequence ID" value="MEQ2273293.1"/>
    <property type="molecule type" value="Genomic_DNA"/>
</dbReference>
<evidence type="ECO:0000313" key="1">
    <source>
        <dbReference type="EMBL" id="MEQ2273293.1"/>
    </source>
</evidence>
<dbReference type="Proteomes" id="UP001444071">
    <property type="component" value="Unassembled WGS sequence"/>
</dbReference>
<protein>
    <submittedName>
        <fullName evidence="1">Uncharacterized protein</fullName>
    </submittedName>
</protein>